<evidence type="ECO:0000259" key="2">
    <source>
        <dbReference type="Pfam" id="PF01408"/>
    </source>
</evidence>
<keyword evidence="5" id="KW-1185">Reference proteome</keyword>
<dbReference type="InterPro" id="IPR055170">
    <property type="entry name" value="GFO_IDH_MocA-like_dom"/>
</dbReference>
<dbReference type="InterPro" id="IPR050463">
    <property type="entry name" value="Gfo/Idh/MocA_oxidrdct_glycsds"/>
</dbReference>
<sequence>MRAAGAELACYFAAEDHLAARFGETYPDVPRSDAVDRILEDPAIGLIISAAIPDQRVDIAIAAMRHGKDVLLDKPAATTVEDLERLKAVQKQTGRIVSVRYSEHLESRATIRAGELVRDGAIGSLVHMSGFGPHRLRRPTRDPWFFDRNAYGGILVDLASHQTEQFLFFTDSLNAEILSATVQNRTNPADPGLQDFGDIHMQNAVATGYARVDWLTPDGLPVWGDGRTFLVGTEGYIELRKHIDITGRPGKDHLFLSDRSETRYIDCSDVAISYGRDLMADISNRTETAMPQMRCFNAMALALEAQAIAERSLRHGME</sequence>
<feature type="domain" description="Gfo/Idh/MocA-like oxidoreductase N-terminal" evidence="2">
    <location>
        <begin position="7"/>
        <end position="101"/>
    </location>
</feature>
<dbReference type="Gene3D" id="3.40.50.720">
    <property type="entry name" value="NAD(P)-binding Rossmann-like Domain"/>
    <property type="match status" value="1"/>
</dbReference>
<evidence type="ECO:0000313" key="5">
    <source>
        <dbReference type="Proteomes" id="UP000318801"/>
    </source>
</evidence>
<proteinExistence type="predicted"/>
<evidence type="ECO:0000256" key="1">
    <source>
        <dbReference type="ARBA" id="ARBA00023002"/>
    </source>
</evidence>
<comment type="caution">
    <text evidence="4">The sequence shown here is derived from an EMBL/GenBank/DDBJ whole genome shotgun (WGS) entry which is preliminary data.</text>
</comment>
<dbReference type="Pfam" id="PF22725">
    <property type="entry name" value="GFO_IDH_MocA_C3"/>
    <property type="match status" value="1"/>
</dbReference>
<dbReference type="Pfam" id="PF01408">
    <property type="entry name" value="GFO_IDH_MocA"/>
    <property type="match status" value="1"/>
</dbReference>
<accession>A0A506UK27</accession>
<protein>
    <submittedName>
        <fullName evidence="4">Gfo/Idh/MocA family oxidoreductase</fullName>
    </submittedName>
</protein>
<dbReference type="OrthoDB" id="9768836at2"/>
<dbReference type="EMBL" id="VHLG01000001">
    <property type="protein sequence ID" value="TPW33670.1"/>
    <property type="molecule type" value="Genomic_DNA"/>
</dbReference>
<dbReference type="AlphaFoldDB" id="A0A506UK27"/>
<dbReference type="GO" id="GO:0016491">
    <property type="term" value="F:oxidoreductase activity"/>
    <property type="evidence" value="ECO:0007669"/>
    <property type="project" value="UniProtKB-KW"/>
</dbReference>
<dbReference type="InterPro" id="IPR036291">
    <property type="entry name" value="NAD(P)-bd_dom_sf"/>
</dbReference>
<reference evidence="4 5" key="1">
    <citation type="submission" date="2019-06" db="EMBL/GenBank/DDBJ databases">
        <authorList>
            <person name="Li M."/>
        </authorList>
    </citation>
    <scope>NUCLEOTIDE SEQUENCE [LARGE SCALE GENOMIC DNA]</scope>
    <source>
        <strain evidence="4 5">BGMRC2036</strain>
    </source>
</reference>
<name>A0A506UK27_9HYPH</name>
<dbReference type="PANTHER" id="PTHR43818:SF11">
    <property type="entry name" value="BCDNA.GH03377"/>
    <property type="match status" value="1"/>
</dbReference>
<gene>
    <name evidence="4" type="ORF">FJU08_03180</name>
</gene>
<dbReference type="Gene3D" id="3.30.360.10">
    <property type="entry name" value="Dihydrodipicolinate Reductase, domain 2"/>
    <property type="match status" value="1"/>
</dbReference>
<dbReference type="SUPFAM" id="SSF55347">
    <property type="entry name" value="Glyceraldehyde-3-phosphate dehydrogenase-like, C-terminal domain"/>
    <property type="match status" value="1"/>
</dbReference>
<organism evidence="4 5">
    <name type="scientific">Martelella alba</name>
    <dbReference type="NCBI Taxonomy" id="2590451"/>
    <lineage>
        <taxon>Bacteria</taxon>
        <taxon>Pseudomonadati</taxon>
        <taxon>Pseudomonadota</taxon>
        <taxon>Alphaproteobacteria</taxon>
        <taxon>Hyphomicrobiales</taxon>
        <taxon>Aurantimonadaceae</taxon>
        <taxon>Martelella</taxon>
    </lineage>
</organism>
<feature type="domain" description="GFO/IDH/MocA-like oxidoreductase" evidence="3">
    <location>
        <begin position="112"/>
        <end position="238"/>
    </location>
</feature>
<keyword evidence="1" id="KW-0560">Oxidoreductase</keyword>
<evidence type="ECO:0000313" key="4">
    <source>
        <dbReference type="EMBL" id="TPW33670.1"/>
    </source>
</evidence>
<evidence type="ECO:0000259" key="3">
    <source>
        <dbReference type="Pfam" id="PF22725"/>
    </source>
</evidence>
<dbReference type="SUPFAM" id="SSF51735">
    <property type="entry name" value="NAD(P)-binding Rossmann-fold domains"/>
    <property type="match status" value="1"/>
</dbReference>
<dbReference type="PANTHER" id="PTHR43818">
    <property type="entry name" value="BCDNA.GH03377"/>
    <property type="match status" value="1"/>
</dbReference>
<dbReference type="GO" id="GO:0000166">
    <property type="term" value="F:nucleotide binding"/>
    <property type="evidence" value="ECO:0007669"/>
    <property type="project" value="InterPro"/>
</dbReference>
<dbReference type="InterPro" id="IPR000683">
    <property type="entry name" value="Gfo/Idh/MocA-like_OxRdtase_N"/>
</dbReference>
<dbReference type="Proteomes" id="UP000318801">
    <property type="component" value="Unassembled WGS sequence"/>
</dbReference>